<evidence type="ECO:0000313" key="2">
    <source>
        <dbReference type="EMBL" id="KAH9592608.1"/>
    </source>
</evidence>
<evidence type="ECO:0000313" key="3">
    <source>
        <dbReference type="Proteomes" id="UP000471633"/>
    </source>
</evidence>
<dbReference type="RefSeq" id="XP_051072579.1">
    <property type="nucleotide sequence ID" value="XM_051212396.1"/>
</dbReference>
<reference evidence="2" key="1">
    <citation type="journal article" date="2012" name="Nat. Genet.">
        <title>Whole-genome sequence of Schistosoma haematobium.</title>
        <authorList>
            <person name="Young N.D."/>
            <person name="Jex A.R."/>
            <person name="Li B."/>
            <person name="Liu S."/>
            <person name="Yang L."/>
            <person name="Xiong Z."/>
            <person name="Li Y."/>
            <person name="Cantacessi C."/>
            <person name="Hall R.S."/>
            <person name="Xu X."/>
            <person name="Chen F."/>
            <person name="Wu X."/>
            <person name="Zerlotini A."/>
            <person name="Oliveira G."/>
            <person name="Hofmann A."/>
            <person name="Zhang G."/>
            <person name="Fang X."/>
            <person name="Kang Y."/>
            <person name="Campbell B.E."/>
            <person name="Loukas A."/>
            <person name="Ranganathan S."/>
            <person name="Rollinson D."/>
            <person name="Rinaldi G."/>
            <person name="Brindley P.J."/>
            <person name="Yang H."/>
            <person name="Wang J."/>
            <person name="Wang J."/>
            <person name="Gasser R.B."/>
        </authorList>
    </citation>
    <scope>NUCLEOTIDE SEQUENCE</scope>
</reference>
<sequence length="217" mass="25701">MLMNLEYETKQKQFDKHNHSNNSHDGIHNEGTDRKRFYIKVLIVFLSQVFLLNLVFYIFDYMPVLNQWIGQHIWSMYLLCLLNGYNAVILLKVPTIERFFPLNVIILSIFLTSKLFMVFTFIHFQFFTIITAQTLQGGHDVEVEIEDYVLGSMQMFIVILCSSLSLSTLFERNFIEEYDLFKTIFLIFNIPLVYFSILVNETNLKSKLNNHMDQITH</sequence>
<dbReference type="CTD" id="24588258"/>
<reference evidence="2" key="2">
    <citation type="journal article" date="2019" name="Gigascience">
        <title>High-quality Schistosoma haematobium genome achieved by single-molecule and long-range sequencing.</title>
        <authorList>
            <person name="Stroehlein A.J."/>
            <person name="Korhonen P.K."/>
            <person name="Chong T.M."/>
            <person name="Lim Y.L."/>
            <person name="Chan K.G."/>
            <person name="Webster B."/>
            <person name="Rollinson D."/>
            <person name="Brindley P.J."/>
            <person name="Gasser R.B."/>
            <person name="Young N.D."/>
        </authorList>
    </citation>
    <scope>NUCLEOTIDE SEQUENCE</scope>
</reference>
<reference evidence="2" key="4">
    <citation type="journal article" date="2022" name="PLoS Pathog.">
        <title>Chromosome-level genome of Schistosoma haematobium underpins genome-wide explorations of molecular variation.</title>
        <authorList>
            <person name="Stroehlein A.J."/>
            <person name="Korhonen P.K."/>
            <person name="Lee V.V."/>
            <person name="Ralph S.A."/>
            <person name="Mentink-Kane M."/>
            <person name="You H."/>
            <person name="McManus D.P."/>
            <person name="Tchuente L.T."/>
            <person name="Stothard J.R."/>
            <person name="Kaur P."/>
            <person name="Dudchenko O."/>
            <person name="Aiden E.L."/>
            <person name="Yang B."/>
            <person name="Yang H."/>
            <person name="Emery A.M."/>
            <person name="Webster B.L."/>
            <person name="Brindley P.J."/>
            <person name="Rollinson D."/>
            <person name="Chang B.C.H."/>
            <person name="Gasser R.B."/>
            <person name="Young N.D."/>
        </authorList>
    </citation>
    <scope>NUCLEOTIDE SEQUENCE</scope>
</reference>
<keyword evidence="1" id="KW-1133">Transmembrane helix</keyword>
<evidence type="ECO:0000256" key="1">
    <source>
        <dbReference type="SAM" id="Phobius"/>
    </source>
</evidence>
<keyword evidence="1" id="KW-0812">Transmembrane</keyword>
<proteinExistence type="predicted"/>
<reference evidence="2" key="3">
    <citation type="submission" date="2021-06" db="EMBL/GenBank/DDBJ databases">
        <title>Chromosome-level genome assembly for S. haematobium.</title>
        <authorList>
            <person name="Stroehlein A.J."/>
        </authorList>
    </citation>
    <scope>NUCLEOTIDE SEQUENCE</scope>
</reference>
<dbReference type="GeneID" id="24588258"/>
<feature type="transmembrane region" description="Helical" evidence="1">
    <location>
        <begin position="148"/>
        <end position="168"/>
    </location>
</feature>
<feature type="transmembrane region" description="Helical" evidence="1">
    <location>
        <begin position="71"/>
        <end position="91"/>
    </location>
</feature>
<organism evidence="2 3">
    <name type="scientific">Schistosoma haematobium</name>
    <name type="common">Blood fluke</name>
    <dbReference type="NCBI Taxonomy" id="6185"/>
    <lineage>
        <taxon>Eukaryota</taxon>
        <taxon>Metazoa</taxon>
        <taxon>Spiralia</taxon>
        <taxon>Lophotrochozoa</taxon>
        <taxon>Platyhelminthes</taxon>
        <taxon>Trematoda</taxon>
        <taxon>Digenea</taxon>
        <taxon>Strigeidida</taxon>
        <taxon>Schistosomatoidea</taxon>
        <taxon>Schistosomatidae</taxon>
        <taxon>Schistosoma</taxon>
    </lineage>
</organism>
<dbReference type="AlphaFoldDB" id="A0A922S3Y4"/>
<dbReference type="Proteomes" id="UP000471633">
    <property type="component" value="Unassembled WGS sequence"/>
</dbReference>
<protein>
    <submittedName>
        <fullName evidence="2">Fas apoptotic inhibitory molecule 2, variant 2</fullName>
    </submittedName>
</protein>
<gene>
    <name evidence="2" type="primary">FAIM2_2</name>
    <name evidence="2" type="ORF">MS3_00004473</name>
</gene>
<feature type="transmembrane region" description="Helical" evidence="1">
    <location>
        <begin position="103"/>
        <end position="128"/>
    </location>
</feature>
<accession>A0A922S3Y4</accession>
<keyword evidence="1" id="KW-0472">Membrane</keyword>
<name>A0A922S3Y4_SCHHA</name>
<dbReference type="EMBL" id="AMPZ03000002">
    <property type="protein sequence ID" value="KAH9592608.1"/>
    <property type="molecule type" value="Genomic_DNA"/>
</dbReference>
<comment type="caution">
    <text evidence="2">The sequence shown here is derived from an EMBL/GenBank/DDBJ whole genome shotgun (WGS) entry which is preliminary data.</text>
</comment>
<feature type="transmembrane region" description="Helical" evidence="1">
    <location>
        <begin position="37"/>
        <end position="59"/>
    </location>
</feature>
<keyword evidence="3" id="KW-1185">Reference proteome</keyword>
<feature type="transmembrane region" description="Helical" evidence="1">
    <location>
        <begin position="180"/>
        <end position="199"/>
    </location>
</feature>